<evidence type="ECO:0000256" key="1">
    <source>
        <dbReference type="SAM" id="MobiDB-lite"/>
    </source>
</evidence>
<name>A0ABD6EU39_9BILA</name>
<sequence>MKAKTGQNKFDDEDDEDDTDVGEDNEESEDEEDWLGKDNDAEDYDDDDDIGMESDMSNDDNAFLPKQDTDDEFDGDYAKRMGYEEDAAVSADRIHEMIEDEIEASSKKRKRAPIRPRGSKKRRRR</sequence>
<feature type="compositionally biased region" description="Acidic residues" evidence="1">
    <location>
        <begin position="40"/>
        <end position="58"/>
    </location>
</feature>
<reference evidence="2 3" key="1">
    <citation type="submission" date="2024-08" db="EMBL/GenBank/DDBJ databases">
        <title>Gnathostoma spinigerum genome.</title>
        <authorList>
            <person name="Gonzalez-Bertolin B."/>
            <person name="Monzon S."/>
            <person name="Zaballos A."/>
            <person name="Jimenez P."/>
            <person name="Dekumyoy P."/>
            <person name="Varona S."/>
            <person name="Cuesta I."/>
            <person name="Sumanam S."/>
            <person name="Adisakwattana P."/>
            <person name="Gasser R.B."/>
            <person name="Hernandez-Gonzalez A."/>
            <person name="Young N.D."/>
            <person name="Perteguer M.J."/>
        </authorList>
    </citation>
    <scope>NUCLEOTIDE SEQUENCE [LARGE SCALE GENOMIC DNA]</scope>
    <source>
        <strain evidence="2">AL3</strain>
        <tissue evidence="2">Liver</tissue>
    </source>
</reference>
<protein>
    <submittedName>
        <fullName evidence="2">Uncharacterized protein</fullName>
    </submittedName>
</protein>
<feature type="region of interest" description="Disordered" evidence="1">
    <location>
        <begin position="1"/>
        <end position="76"/>
    </location>
</feature>
<dbReference type="Proteomes" id="UP001608902">
    <property type="component" value="Unassembled WGS sequence"/>
</dbReference>
<feature type="region of interest" description="Disordered" evidence="1">
    <location>
        <begin position="100"/>
        <end position="125"/>
    </location>
</feature>
<evidence type="ECO:0000313" key="2">
    <source>
        <dbReference type="EMBL" id="MFH4982632.1"/>
    </source>
</evidence>
<feature type="compositionally biased region" description="Acidic residues" evidence="1">
    <location>
        <begin position="11"/>
        <end position="33"/>
    </location>
</feature>
<evidence type="ECO:0000313" key="3">
    <source>
        <dbReference type="Proteomes" id="UP001608902"/>
    </source>
</evidence>
<comment type="caution">
    <text evidence="2">The sequence shown here is derived from an EMBL/GenBank/DDBJ whole genome shotgun (WGS) entry which is preliminary data.</text>
</comment>
<organism evidence="2 3">
    <name type="scientific">Gnathostoma spinigerum</name>
    <dbReference type="NCBI Taxonomy" id="75299"/>
    <lineage>
        <taxon>Eukaryota</taxon>
        <taxon>Metazoa</taxon>
        <taxon>Ecdysozoa</taxon>
        <taxon>Nematoda</taxon>
        <taxon>Chromadorea</taxon>
        <taxon>Rhabditida</taxon>
        <taxon>Spirurina</taxon>
        <taxon>Gnathostomatomorpha</taxon>
        <taxon>Gnathostomatoidea</taxon>
        <taxon>Gnathostomatidae</taxon>
        <taxon>Gnathostoma</taxon>
    </lineage>
</organism>
<feature type="compositionally biased region" description="Basic residues" evidence="1">
    <location>
        <begin position="107"/>
        <end position="125"/>
    </location>
</feature>
<proteinExistence type="predicted"/>
<dbReference type="EMBL" id="JBGFUD010009742">
    <property type="protein sequence ID" value="MFH4982632.1"/>
    <property type="molecule type" value="Genomic_DNA"/>
</dbReference>
<dbReference type="AlphaFoldDB" id="A0ABD6EU39"/>
<keyword evidence="3" id="KW-1185">Reference proteome</keyword>
<gene>
    <name evidence="2" type="ORF">AB6A40_009341</name>
</gene>
<accession>A0ABD6EU39</accession>